<gene>
    <name evidence="2" type="ORF">MNBD_GAMMA04-2327</name>
</gene>
<evidence type="ECO:0000259" key="1">
    <source>
        <dbReference type="Pfam" id="PF21917"/>
    </source>
</evidence>
<feature type="domain" description="Magnesium and cobalt efflux protein CorC N-terminal" evidence="1">
    <location>
        <begin position="20"/>
        <end position="55"/>
    </location>
</feature>
<organism evidence="2">
    <name type="scientific">hydrothermal vent metagenome</name>
    <dbReference type="NCBI Taxonomy" id="652676"/>
    <lineage>
        <taxon>unclassified sequences</taxon>
        <taxon>metagenomes</taxon>
        <taxon>ecological metagenomes</taxon>
    </lineage>
</organism>
<feature type="non-terminal residue" evidence="2">
    <location>
        <position position="57"/>
    </location>
</feature>
<dbReference type="InterPro" id="IPR054115">
    <property type="entry name" value="CorC_N"/>
</dbReference>
<dbReference type="AlphaFoldDB" id="A0A3B0WAR4"/>
<protein>
    <submittedName>
        <fullName evidence="2">Magnesium and cobalt efflux protein CorC</fullName>
    </submittedName>
</protein>
<name>A0A3B0WAR4_9ZZZZ</name>
<reference evidence="2" key="1">
    <citation type="submission" date="2018-06" db="EMBL/GenBank/DDBJ databases">
        <authorList>
            <person name="Zhirakovskaya E."/>
        </authorList>
    </citation>
    <scope>NUCLEOTIDE SEQUENCE</scope>
</reference>
<evidence type="ECO:0000313" key="2">
    <source>
        <dbReference type="EMBL" id="VAW48322.1"/>
    </source>
</evidence>
<dbReference type="EMBL" id="UOFB01000255">
    <property type="protein sequence ID" value="VAW48322.1"/>
    <property type="molecule type" value="Genomic_DNA"/>
</dbReference>
<dbReference type="Pfam" id="PF21917">
    <property type="entry name" value="NMB0537_N"/>
    <property type="match status" value="1"/>
</dbReference>
<accession>A0A3B0WAR4</accession>
<proteinExistence type="predicted"/>
<sequence>MSDSSSGSSWLERLGKLFSDEPESRENLVKVLADAQAQGLIDSDALVMIQGVLEVSE</sequence>